<sequence length="95" mass="9902">MADPDELAVALAACLDTARARERAARADPAAHLVTELIEAVLSAVEATGPADGRERCFRRALDQVRSAAGTASFGLVLNADRRRLSGGGHLPPPT</sequence>
<accession>C6WEK1</accession>
<gene>
    <name evidence="1" type="ordered locus">Amir_3932</name>
</gene>
<dbReference type="EMBL" id="CP001630">
    <property type="protein sequence ID" value="ACU37801.1"/>
    <property type="molecule type" value="Genomic_DNA"/>
</dbReference>
<reference evidence="1 2" key="1">
    <citation type="journal article" date="2009" name="Stand. Genomic Sci.">
        <title>Complete genome sequence of Actinosynnema mirum type strain (101).</title>
        <authorList>
            <person name="Land M."/>
            <person name="Lapidus A."/>
            <person name="Mayilraj S."/>
            <person name="Chen F."/>
            <person name="Copeland A."/>
            <person name="Del Rio T.G."/>
            <person name="Nolan M."/>
            <person name="Lucas S."/>
            <person name="Tice H."/>
            <person name="Cheng J.F."/>
            <person name="Chertkov O."/>
            <person name="Bruce D."/>
            <person name="Goodwin L."/>
            <person name="Pitluck S."/>
            <person name="Rohde M."/>
            <person name="Goker M."/>
            <person name="Pati A."/>
            <person name="Ivanova N."/>
            <person name="Mavromatis K."/>
            <person name="Chen A."/>
            <person name="Palaniappan K."/>
            <person name="Hauser L."/>
            <person name="Chang Y.J."/>
            <person name="Jeffries C.C."/>
            <person name="Brettin T."/>
            <person name="Detter J.C."/>
            <person name="Han C."/>
            <person name="Chain P."/>
            <person name="Tindall B.J."/>
            <person name="Bristow J."/>
            <person name="Eisen J.A."/>
            <person name="Markowitz V."/>
            <person name="Hugenholtz P."/>
            <person name="Kyrpides N.C."/>
            <person name="Klenk H.P."/>
        </authorList>
    </citation>
    <scope>NUCLEOTIDE SEQUENCE [LARGE SCALE GENOMIC DNA]</scope>
    <source>
        <strain evidence="2">ATCC 29888 / DSM 43827 / JCM 3225 / NBRC 14064 / NCIMB 13271 / NRRL B-12336 / IMRU 3971 / 101</strain>
    </source>
</reference>
<dbReference type="RefSeq" id="WP_015802688.1">
    <property type="nucleotide sequence ID" value="NC_013093.1"/>
</dbReference>
<keyword evidence="2" id="KW-1185">Reference proteome</keyword>
<dbReference type="AlphaFoldDB" id="C6WEK1"/>
<dbReference type="STRING" id="446462.Amir_3932"/>
<organism evidence="1 2">
    <name type="scientific">Actinosynnema mirum (strain ATCC 29888 / DSM 43827 / JCM 3225 / NBRC 14064 / NCIMB 13271 / NRRL B-12336 / IMRU 3971 / 101)</name>
    <dbReference type="NCBI Taxonomy" id="446462"/>
    <lineage>
        <taxon>Bacteria</taxon>
        <taxon>Bacillati</taxon>
        <taxon>Actinomycetota</taxon>
        <taxon>Actinomycetes</taxon>
        <taxon>Pseudonocardiales</taxon>
        <taxon>Pseudonocardiaceae</taxon>
        <taxon>Actinosynnema</taxon>
    </lineage>
</organism>
<protein>
    <submittedName>
        <fullName evidence="1">Uncharacterized protein</fullName>
    </submittedName>
</protein>
<evidence type="ECO:0000313" key="1">
    <source>
        <dbReference type="EMBL" id="ACU37801.1"/>
    </source>
</evidence>
<dbReference type="HOGENOM" id="CLU_2366568_0_0_11"/>
<evidence type="ECO:0000313" key="2">
    <source>
        <dbReference type="Proteomes" id="UP000002213"/>
    </source>
</evidence>
<proteinExistence type="predicted"/>
<dbReference type="KEGG" id="ami:Amir_3932"/>
<name>C6WEK1_ACTMD</name>
<dbReference type="Proteomes" id="UP000002213">
    <property type="component" value="Chromosome"/>
</dbReference>